<dbReference type="PANTHER" id="PTHR10174:SF222">
    <property type="entry name" value="GH10083P-RELATED"/>
    <property type="match status" value="1"/>
</dbReference>
<protein>
    <recommendedName>
        <fullName evidence="1">CRAL-TRIO domain-containing protein</fullName>
    </recommendedName>
</protein>
<proteinExistence type="predicted"/>
<dbReference type="InterPro" id="IPR036273">
    <property type="entry name" value="CRAL/TRIO_N_dom_sf"/>
</dbReference>
<keyword evidence="3" id="KW-1185">Reference proteome</keyword>
<comment type="caution">
    <text evidence="2">The sequence shown here is derived from an EMBL/GenBank/DDBJ whole genome shotgun (WGS) entry which is preliminary data.</text>
</comment>
<dbReference type="EMBL" id="JALNTZ010000007">
    <property type="protein sequence ID" value="KAJ3644904.1"/>
    <property type="molecule type" value="Genomic_DNA"/>
</dbReference>
<reference evidence="2" key="1">
    <citation type="journal article" date="2023" name="G3 (Bethesda)">
        <title>Whole genome assemblies of Zophobas morio and Tenebrio molitor.</title>
        <authorList>
            <person name="Kaur S."/>
            <person name="Stinson S.A."/>
            <person name="diCenzo G.C."/>
        </authorList>
    </citation>
    <scope>NUCLEOTIDE SEQUENCE</scope>
    <source>
        <strain evidence="2">QUZm001</strain>
    </source>
</reference>
<accession>A0AA38M6K6</accession>
<dbReference type="SUPFAM" id="SSF46938">
    <property type="entry name" value="CRAL/TRIO N-terminal domain"/>
    <property type="match status" value="1"/>
</dbReference>
<name>A0AA38M6K6_9CUCU</name>
<feature type="domain" description="CRAL-TRIO" evidence="1">
    <location>
        <begin position="152"/>
        <end position="247"/>
    </location>
</feature>
<dbReference type="Proteomes" id="UP001168821">
    <property type="component" value="Unassembled WGS sequence"/>
</dbReference>
<evidence type="ECO:0000259" key="1">
    <source>
        <dbReference type="PROSITE" id="PS50191"/>
    </source>
</evidence>
<dbReference type="PROSITE" id="PS50191">
    <property type="entry name" value="CRAL_TRIO"/>
    <property type="match status" value="1"/>
</dbReference>
<evidence type="ECO:0000313" key="3">
    <source>
        <dbReference type="Proteomes" id="UP001168821"/>
    </source>
</evidence>
<dbReference type="PANTHER" id="PTHR10174">
    <property type="entry name" value="ALPHA-TOCOPHEROL TRANSFER PROTEIN-RELATED"/>
    <property type="match status" value="1"/>
</dbReference>
<dbReference type="GO" id="GO:1902936">
    <property type="term" value="F:phosphatidylinositol bisphosphate binding"/>
    <property type="evidence" value="ECO:0007669"/>
    <property type="project" value="TreeGrafter"/>
</dbReference>
<dbReference type="Gene3D" id="3.40.525.10">
    <property type="entry name" value="CRAL-TRIO lipid binding domain"/>
    <property type="match status" value="1"/>
</dbReference>
<dbReference type="GO" id="GO:0016020">
    <property type="term" value="C:membrane"/>
    <property type="evidence" value="ECO:0007669"/>
    <property type="project" value="TreeGrafter"/>
</dbReference>
<sequence length="299" mass="34739">MLFQDVDVAKKNAAQFFNKNPESINQDIRIIQQWLQTQPHLPELMEEPKIANFLLLNKYSIEKTKQKIDMYYTVRSVLVDIFENSNPRSSVMRHFMDLTYCCLHPKTIDGLYRVYFIKIKKPSTFLPREFGLQCNNIGEVRFYEDCMVGDIIIFDMSTLTLHDLTKVTPVLVSKFVKIHQVYSMRTHQAYFINSPPYVGKLLQILKMIVKPKIFARLRVCQDDAVLREIFAQDELPRDYGGDGPSLDELNELMGAKLEEYGHRFDVLDGLKVDESKRPGELVDDAVLGYHGNFKMLNVD</sequence>
<dbReference type="SUPFAM" id="SSF52087">
    <property type="entry name" value="CRAL/TRIO domain"/>
    <property type="match status" value="1"/>
</dbReference>
<dbReference type="InterPro" id="IPR001251">
    <property type="entry name" value="CRAL-TRIO_dom"/>
</dbReference>
<dbReference type="InterPro" id="IPR036865">
    <property type="entry name" value="CRAL-TRIO_dom_sf"/>
</dbReference>
<dbReference type="Pfam" id="PF00650">
    <property type="entry name" value="CRAL_TRIO"/>
    <property type="match status" value="1"/>
</dbReference>
<evidence type="ECO:0000313" key="2">
    <source>
        <dbReference type="EMBL" id="KAJ3644904.1"/>
    </source>
</evidence>
<dbReference type="AlphaFoldDB" id="A0AA38M6K6"/>
<organism evidence="2 3">
    <name type="scientific">Zophobas morio</name>
    <dbReference type="NCBI Taxonomy" id="2755281"/>
    <lineage>
        <taxon>Eukaryota</taxon>
        <taxon>Metazoa</taxon>
        <taxon>Ecdysozoa</taxon>
        <taxon>Arthropoda</taxon>
        <taxon>Hexapoda</taxon>
        <taxon>Insecta</taxon>
        <taxon>Pterygota</taxon>
        <taxon>Neoptera</taxon>
        <taxon>Endopterygota</taxon>
        <taxon>Coleoptera</taxon>
        <taxon>Polyphaga</taxon>
        <taxon>Cucujiformia</taxon>
        <taxon>Tenebrionidae</taxon>
        <taxon>Zophobas</taxon>
    </lineage>
</organism>
<dbReference type="CDD" id="cd00170">
    <property type="entry name" value="SEC14"/>
    <property type="match status" value="1"/>
</dbReference>
<gene>
    <name evidence="2" type="ORF">Zmor_022603</name>
</gene>